<keyword evidence="3" id="KW-0472">Membrane</keyword>
<keyword evidence="3" id="KW-0812">Transmembrane</keyword>
<proteinExistence type="predicted"/>
<feature type="region of interest" description="Disordered" evidence="1">
    <location>
        <begin position="27"/>
        <end position="55"/>
    </location>
</feature>
<protein>
    <submittedName>
        <fullName evidence="3">Transmembrane anterior posterior transformation protein 1</fullName>
    </submittedName>
</protein>
<comment type="caution">
    <text evidence="3">The sequence shown here is derived from an EMBL/GenBank/DDBJ whole genome shotgun (WGS) entry which is preliminary data.</text>
</comment>
<dbReference type="EMBL" id="JAHRIN010025956">
    <property type="protein sequence ID" value="MEQ2200349.1"/>
    <property type="molecule type" value="Genomic_DNA"/>
</dbReference>
<feature type="chain" id="PRO_5045610408" evidence="2">
    <location>
        <begin position="19"/>
        <end position="85"/>
    </location>
</feature>
<gene>
    <name evidence="3" type="primary">TAPT1_2</name>
    <name evidence="3" type="ORF">XENOCAPTIV_028016</name>
</gene>
<feature type="non-terminal residue" evidence="3">
    <location>
        <position position="1"/>
    </location>
</feature>
<keyword evidence="2" id="KW-0732">Signal</keyword>
<evidence type="ECO:0000256" key="2">
    <source>
        <dbReference type="SAM" id="SignalP"/>
    </source>
</evidence>
<evidence type="ECO:0000313" key="4">
    <source>
        <dbReference type="Proteomes" id="UP001434883"/>
    </source>
</evidence>
<organism evidence="3 4">
    <name type="scientific">Xenoophorus captivus</name>
    <dbReference type="NCBI Taxonomy" id="1517983"/>
    <lineage>
        <taxon>Eukaryota</taxon>
        <taxon>Metazoa</taxon>
        <taxon>Chordata</taxon>
        <taxon>Craniata</taxon>
        <taxon>Vertebrata</taxon>
        <taxon>Euteleostomi</taxon>
        <taxon>Actinopterygii</taxon>
        <taxon>Neopterygii</taxon>
        <taxon>Teleostei</taxon>
        <taxon>Neoteleostei</taxon>
        <taxon>Acanthomorphata</taxon>
        <taxon>Ovalentaria</taxon>
        <taxon>Atherinomorphae</taxon>
        <taxon>Cyprinodontiformes</taxon>
        <taxon>Goodeidae</taxon>
        <taxon>Xenoophorus</taxon>
    </lineage>
</organism>
<dbReference type="Proteomes" id="UP001434883">
    <property type="component" value="Unassembled WGS sequence"/>
</dbReference>
<name>A0ABV0QWW2_9TELE</name>
<evidence type="ECO:0000313" key="3">
    <source>
        <dbReference type="EMBL" id="MEQ2200349.1"/>
    </source>
</evidence>
<reference evidence="3 4" key="1">
    <citation type="submission" date="2021-06" db="EMBL/GenBank/DDBJ databases">
        <authorList>
            <person name="Palmer J.M."/>
        </authorList>
    </citation>
    <scope>NUCLEOTIDE SEQUENCE [LARGE SCALE GENOMIC DNA]</scope>
    <source>
        <strain evidence="3 4">XC_2019</strain>
        <tissue evidence="3">Muscle</tissue>
    </source>
</reference>
<evidence type="ECO:0000256" key="1">
    <source>
        <dbReference type="SAM" id="MobiDB-lite"/>
    </source>
</evidence>
<accession>A0ABV0QWW2</accession>
<keyword evidence="4" id="KW-1185">Reference proteome</keyword>
<feature type="signal peptide" evidence="2">
    <location>
        <begin position="1"/>
        <end position="18"/>
    </location>
</feature>
<sequence>RMITLKVLNSIVLLGTSCMFVKEANMEEKLSDPPPSVASSRANSRANRGKNAHTAPQQGYTAALCYIQKQINFYLLVKMCMNALK</sequence>